<evidence type="ECO:0000256" key="7">
    <source>
        <dbReference type="SAM" id="MobiDB-lite"/>
    </source>
</evidence>
<keyword evidence="2" id="KW-0235">DNA replication</keyword>
<evidence type="ECO:0008006" key="10">
    <source>
        <dbReference type="Google" id="ProtNLM"/>
    </source>
</evidence>
<feature type="compositionally biased region" description="Acidic residues" evidence="7">
    <location>
        <begin position="115"/>
        <end position="142"/>
    </location>
</feature>
<dbReference type="PANTHER" id="PTHR28605">
    <property type="entry name" value="CTF8, CHROMOSOME TRANSMISSION FIDELITY FACTOR 8 HOMOLOG (S. CEREVISIAE)"/>
    <property type="match status" value="1"/>
</dbReference>
<evidence type="ECO:0000256" key="6">
    <source>
        <dbReference type="ARBA" id="ARBA00038447"/>
    </source>
</evidence>
<dbReference type="PaxDb" id="214684-Q5KEF5"/>
<evidence type="ECO:0000256" key="1">
    <source>
        <dbReference type="ARBA" id="ARBA00004123"/>
    </source>
</evidence>
<dbReference type="OrthoDB" id="121932at2759"/>
<dbReference type="KEGG" id="cne:CNG00680"/>
<evidence type="ECO:0000256" key="5">
    <source>
        <dbReference type="ARBA" id="ARBA00023306"/>
    </source>
</evidence>
<evidence type="ECO:0000313" key="9">
    <source>
        <dbReference type="Proteomes" id="UP000002149"/>
    </source>
</evidence>
<keyword evidence="9" id="KW-1185">Reference proteome</keyword>
<comment type="similarity">
    <text evidence="6">Belongs to the CTF8 family.</text>
</comment>
<organism evidence="8 9">
    <name type="scientific">Cryptococcus deneoformans (strain JEC21 / ATCC MYA-565)</name>
    <name type="common">Cryptococcus neoformans var. neoformans serotype D</name>
    <dbReference type="NCBI Taxonomy" id="214684"/>
    <lineage>
        <taxon>Eukaryota</taxon>
        <taxon>Fungi</taxon>
        <taxon>Dikarya</taxon>
        <taxon>Basidiomycota</taxon>
        <taxon>Agaricomycotina</taxon>
        <taxon>Tremellomycetes</taxon>
        <taxon>Tremellales</taxon>
        <taxon>Cryptococcaceae</taxon>
        <taxon>Cryptococcus</taxon>
        <taxon>Cryptococcus neoformans species complex</taxon>
    </lineage>
</organism>
<proteinExistence type="inferred from homology"/>
<feature type="region of interest" description="Disordered" evidence="7">
    <location>
        <begin position="105"/>
        <end position="234"/>
    </location>
</feature>
<dbReference type="GeneID" id="3258893"/>
<dbReference type="EMBL" id="AE017347">
    <property type="protein sequence ID" value="AAW44480.2"/>
    <property type="molecule type" value="Genomic_DNA"/>
</dbReference>
<gene>
    <name evidence="8" type="ordered locus">CNG00680</name>
</gene>
<dbReference type="GO" id="GO:0031390">
    <property type="term" value="C:Ctf18 RFC-like complex"/>
    <property type="evidence" value="ECO:0007669"/>
    <property type="project" value="InterPro"/>
</dbReference>
<dbReference type="GO" id="GO:0006260">
    <property type="term" value="P:DNA replication"/>
    <property type="evidence" value="ECO:0007669"/>
    <property type="project" value="UniProtKB-KW"/>
</dbReference>
<comment type="subcellular location">
    <subcellularLocation>
        <location evidence="1">Nucleus</location>
    </subcellularLocation>
</comment>
<keyword evidence="5" id="KW-0131">Cell cycle</keyword>
<accession>Q5KEF5</accession>
<dbReference type="PANTHER" id="PTHR28605:SF1">
    <property type="entry name" value="CHROMOSOME TRANSMISSION FIDELITY FACTOR 8"/>
    <property type="match status" value="1"/>
</dbReference>
<sequence>MRIHLPLDPIQFNVTPTNASSPPLAQLGGNLVLVELQGELTWEGEKSNGVVGVLGLDTPDKPTLHLGPHHLLHGKFANLQKPYVVIRRVTGDLLANGGKAEDAERIKGIAVQGDAVDEESSDEEEEEDDEEGPLFEKDEDAETTPTEDREAPGSSSPFYPPSTPKDYSSDIEMSSPAQSQIDDFGFPKRGREQDQDEDEEDISTERRKRRKLEDAKEKEKRERRKKRQGRKERTRHYAVVGIVRKKVVFALRPEPLVAPTILPE</sequence>
<dbReference type="Pfam" id="PF09696">
    <property type="entry name" value="Ctf8"/>
    <property type="match status" value="1"/>
</dbReference>
<dbReference type="GO" id="GO:0007064">
    <property type="term" value="P:mitotic sister chromatid cohesion"/>
    <property type="evidence" value="ECO:0007669"/>
    <property type="project" value="InterPro"/>
</dbReference>
<feature type="compositionally biased region" description="Polar residues" evidence="7">
    <location>
        <begin position="171"/>
        <end position="181"/>
    </location>
</feature>
<dbReference type="InParanoid" id="Q5KEF5"/>
<dbReference type="GO" id="GO:0003677">
    <property type="term" value="F:DNA binding"/>
    <property type="evidence" value="ECO:0007669"/>
    <property type="project" value="UniProtKB-KW"/>
</dbReference>
<dbReference type="STRING" id="214684.Q5KEF5"/>
<dbReference type="InterPro" id="IPR018607">
    <property type="entry name" value="Ctf8"/>
</dbReference>
<dbReference type="eggNOG" id="ENOG502RSAQ">
    <property type="taxonomic scope" value="Eukaryota"/>
</dbReference>
<feature type="compositionally biased region" description="Basic and acidic residues" evidence="7">
    <location>
        <begin position="211"/>
        <end position="220"/>
    </location>
</feature>
<dbReference type="VEuPathDB" id="FungiDB:CNG00680"/>
<keyword evidence="4" id="KW-0539">Nucleus</keyword>
<feature type="compositionally biased region" description="Basic residues" evidence="7">
    <location>
        <begin position="221"/>
        <end position="234"/>
    </location>
</feature>
<protein>
    <recommendedName>
        <fullName evidence="10">Chromosome transmission fidelity protein 8</fullName>
    </recommendedName>
</protein>
<evidence type="ECO:0000256" key="4">
    <source>
        <dbReference type="ARBA" id="ARBA00023242"/>
    </source>
</evidence>
<evidence type="ECO:0000256" key="3">
    <source>
        <dbReference type="ARBA" id="ARBA00023125"/>
    </source>
</evidence>
<dbReference type="RefSeq" id="XP_024513176.1">
    <property type="nucleotide sequence ID" value="XM_024657494.1"/>
</dbReference>
<evidence type="ECO:0000256" key="2">
    <source>
        <dbReference type="ARBA" id="ARBA00022705"/>
    </source>
</evidence>
<dbReference type="Proteomes" id="UP000002149">
    <property type="component" value="Chromosome 7"/>
</dbReference>
<evidence type="ECO:0000313" key="8">
    <source>
        <dbReference type="EMBL" id="AAW44480.2"/>
    </source>
</evidence>
<name>Q5KEF5_CRYD1</name>
<keyword evidence="3" id="KW-0238">DNA-binding</keyword>
<reference evidence="8 9" key="1">
    <citation type="journal article" date="2005" name="Science">
        <title>The genome of the basidiomycetous yeast and human pathogen Cryptococcus neoformans.</title>
        <authorList>
            <person name="Loftus B.J."/>
            <person name="Fung E."/>
            <person name="Roncaglia P."/>
            <person name="Rowley D."/>
            <person name="Amedeo P."/>
            <person name="Bruno D."/>
            <person name="Vamathevan J."/>
            <person name="Miranda M."/>
            <person name="Anderson I.J."/>
            <person name="Fraser J.A."/>
            <person name="Allen J.E."/>
            <person name="Bosdet I.E."/>
            <person name="Brent M.R."/>
            <person name="Chiu R."/>
            <person name="Doering T.L."/>
            <person name="Donlin M.J."/>
            <person name="D'Souza C.A."/>
            <person name="Fox D.S."/>
            <person name="Grinberg V."/>
            <person name="Fu J."/>
            <person name="Fukushima M."/>
            <person name="Haas B.J."/>
            <person name="Huang J.C."/>
            <person name="Janbon G."/>
            <person name="Jones S.J."/>
            <person name="Koo H.L."/>
            <person name="Krzywinski M.I."/>
            <person name="Kwon-Chung J.K."/>
            <person name="Lengeler K.B."/>
            <person name="Maiti R."/>
            <person name="Marra M.A."/>
            <person name="Marra R.E."/>
            <person name="Mathewson C.A."/>
            <person name="Mitchell T.G."/>
            <person name="Pertea M."/>
            <person name="Riggs F.R."/>
            <person name="Salzberg S.L."/>
            <person name="Schein J.E."/>
            <person name="Shvartsbeyn A."/>
            <person name="Shin H."/>
            <person name="Shumway M."/>
            <person name="Specht C.A."/>
            <person name="Suh B.B."/>
            <person name="Tenney A."/>
            <person name="Utterback T.R."/>
            <person name="Wickes B.L."/>
            <person name="Wortman J.R."/>
            <person name="Wye N.H."/>
            <person name="Kronstad J.W."/>
            <person name="Lodge J.K."/>
            <person name="Heitman J."/>
            <person name="Davis R.W."/>
            <person name="Fraser C.M."/>
            <person name="Hyman R.W."/>
        </authorList>
    </citation>
    <scope>NUCLEOTIDE SEQUENCE [LARGE SCALE GENOMIC DNA]</scope>
    <source>
        <strain evidence="9">JEC21 / ATCC MYA-565</strain>
    </source>
</reference>
<dbReference type="HOGENOM" id="CLU_725662_0_0_1"/>
<dbReference type="AlphaFoldDB" id="Q5KEF5"/>